<dbReference type="EMBL" id="NCSJ02000083">
    <property type="protein sequence ID" value="RFU31141.1"/>
    <property type="molecule type" value="Genomic_DNA"/>
</dbReference>
<evidence type="ECO:0000256" key="2">
    <source>
        <dbReference type="ARBA" id="ARBA00014651"/>
    </source>
</evidence>
<feature type="non-terminal residue" evidence="5">
    <location>
        <position position="190"/>
    </location>
</feature>
<dbReference type="Gene3D" id="2.40.50.90">
    <property type="match status" value="1"/>
</dbReference>
<dbReference type="InterPro" id="IPR035437">
    <property type="entry name" value="SNase_OB-fold_sf"/>
</dbReference>
<evidence type="ECO:0000256" key="3">
    <source>
        <dbReference type="SAM" id="MobiDB-lite"/>
    </source>
</evidence>
<protein>
    <recommendedName>
        <fullName evidence="1">Probable endonuclease LCL3</fullName>
    </recommendedName>
    <alternativeName>
        <fullName evidence="2">Probable endonuclease lcl3</fullName>
    </alternativeName>
</protein>
<organism evidence="5 6">
    <name type="scientific">Scytalidium lignicola</name>
    <name type="common">Hyphomycete</name>
    <dbReference type="NCBI Taxonomy" id="5539"/>
    <lineage>
        <taxon>Eukaryota</taxon>
        <taxon>Fungi</taxon>
        <taxon>Dikarya</taxon>
        <taxon>Ascomycota</taxon>
        <taxon>Pezizomycotina</taxon>
        <taxon>Leotiomycetes</taxon>
        <taxon>Leotiomycetes incertae sedis</taxon>
        <taxon>Scytalidium</taxon>
    </lineage>
</organism>
<dbReference type="Pfam" id="PF00565">
    <property type="entry name" value="SNase"/>
    <property type="match status" value="1"/>
</dbReference>
<evidence type="ECO:0000256" key="1">
    <source>
        <dbReference type="ARBA" id="ARBA00013404"/>
    </source>
</evidence>
<name>A0A3E2HDF9_SCYLI</name>
<keyword evidence="6" id="KW-1185">Reference proteome</keyword>
<feature type="compositionally biased region" description="Polar residues" evidence="3">
    <location>
        <begin position="140"/>
        <end position="153"/>
    </location>
</feature>
<evidence type="ECO:0000313" key="5">
    <source>
        <dbReference type="EMBL" id="RFU31141.1"/>
    </source>
</evidence>
<feature type="non-terminal residue" evidence="5">
    <location>
        <position position="1"/>
    </location>
</feature>
<dbReference type="AlphaFoldDB" id="A0A3E2HDF9"/>
<comment type="caution">
    <text evidence="5">The sequence shown here is derived from an EMBL/GenBank/DDBJ whole genome shotgun (WGS) entry which is preliminary data.</text>
</comment>
<evidence type="ECO:0000259" key="4">
    <source>
        <dbReference type="Pfam" id="PF00565"/>
    </source>
</evidence>
<dbReference type="OrthoDB" id="430293at2759"/>
<dbReference type="SUPFAM" id="SSF50199">
    <property type="entry name" value="Staphylococcal nuclease"/>
    <property type="match status" value="1"/>
</dbReference>
<proteinExistence type="predicted"/>
<accession>A0A3E2HDF9</accession>
<feature type="region of interest" description="Disordered" evidence="3">
    <location>
        <begin position="140"/>
        <end position="165"/>
    </location>
</feature>
<dbReference type="Proteomes" id="UP000258309">
    <property type="component" value="Unassembled WGS sequence"/>
</dbReference>
<gene>
    <name evidence="5" type="ORF">B7463_g5217</name>
</gene>
<evidence type="ECO:0000313" key="6">
    <source>
        <dbReference type="Proteomes" id="UP000258309"/>
    </source>
</evidence>
<sequence length="190" mass="21569">MAYQPATPLVIPTTSTYNTMRWPPWTFNPEMDNKRRPVSWNNSLNVTHWSHLNIVPTLLLTTTILASVKLYSSYLRRIPNAAYIQPGFFRKRSLFGIIHIRIAGIDAPEAAHFGKPAQPLATEALTWLKNYTLNQRGQMVTTQIEGSTRTTAKAESPEESDNDDNNDNDTFCAYCKIWTTAAKAEYFLVN</sequence>
<reference evidence="5 6" key="1">
    <citation type="submission" date="2018-05" db="EMBL/GenBank/DDBJ databases">
        <title>Draft genome sequence of Scytalidium lignicola DSM 105466, a ubiquitous saprotrophic fungus.</title>
        <authorList>
            <person name="Buettner E."/>
            <person name="Gebauer A.M."/>
            <person name="Hofrichter M."/>
            <person name="Liers C."/>
            <person name="Kellner H."/>
        </authorList>
    </citation>
    <scope>NUCLEOTIDE SEQUENCE [LARGE SCALE GENOMIC DNA]</scope>
    <source>
        <strain evidence="5 6">DSM 105466</strain>
    </source>
</reference>
<feature type="domain" description="TNase-like" evidence="4">
    <location>
        <begin position="100"/>
        <end position="151"/>
    </location>
</feature>
<dbReference type="InterPro" id="IPR016071">
    <property type="entry name" value="Staphylococal_nuclease_OB-fold"/>
</dbReference>